<dbReference type="RefSeq" id="WP_106540927.1">
    <property type="nucleotide sequence ID" value="NZ_BLAU01000001.1"/>
</dbReference>
<dbReference type="EMBL" id="PYGC01000002">
    <property type="protein sequence ID" value="PSK84321.1"/>
    <property type="molecule type" value="Genomic_DNA"/>
</dbReference>
<evidence type="ECO:0000313" key="7">
    <source>
        <dbReference type="Proteomes" id="UP000396862"/>
    </source>
</evidence>
<dbReference type="InterPro" id="IPR011006">
    <property type="entry name" value="CheY-like_superfamily"/>
</dbReference>
<dbReference type="PROSITE" id="PS50110">
    <property type="entry name" value="RESPONSE_REGULATORY"/>
    <property type="match status" value="1"/>
</dbReference>
<dbReference type="SUPFAM" id="SSF52172">
    <property type="entry name" value="CheY-like"/>
    <property type="match status" value="1"/>
</dbReference>
<dbReference type="Gene3D" id="3.40.50.2300">
    <property type="match status" value="1"/>
</dbReference>
<evidence type="ECO:0000313" key="4">
    <source>
        <dbReference type="EMBL" id="GET20497.1"/>
    </source>
</evidence>
<evidence type="ECO:0000313" key="5">
    <source>
        <dbReference type="EMBL" id="PSK84321.1"/>
    </source>
</evidence>
<keyword evidence="7" id="KW-1185">Reference proteome</keyword>
<dbReference type="Pfam" id="PF00072">
    <property type="entry name" value="Response_reg"/>
    <property type="match status" value="1"/>
</dbReference>
<feature type="modified residue" description="4-aspartylphosphate" evidence="2">
    <location>
        <position position="59"/>
    </location>
</feature>
<dbReference type="InterPro" id="IPR050956">
    <property type="entry name" value="2C_system_His_kinase"/>
</dbReference>
<comment type="caution">
    <text evidence="5">The sequence shown here is derived from an EMBL/GenBank/DDBJ whole genome shotgun (WGS) entry which is preliminary data.</text>
</comment>
<dbReference type="GO" id="GO:0000160">
    <property type="term" value="P:phosphorelay signal transduction system"/>
    <property type="evidence" value="ECO:0007669"/>
    <property type="project" value="InterPro"/>
</dbReference>
<dbReference type="PANTHER" id="PTHR43719">
    <property type="entry name" value="TWO-COMPONENT HISTIDINE KINASE"/>
    <property type="match status" value="1"/>
</dbReference>
<dbReference type="SMART" id="SM00448">
    <property type="entry name" value="REC"/>
    <property type="match status" value="1"/>
</dbReference>
<dbReference type="CDD" id="cd17546">
    <property type="entry name" value="REC_hyHK_CKI1_RcsC-like"/>
    <property type="match status" value="1"/>
</dbReference>
<gene>
    <name evidence="5" type="ORF">CLV93_102106</name>
    <name evidence="4" type="ORF">JCM18694_07430</name>
</gene>
<dbReference type="Proteomes" id="UP000396862">
    <property type="component" value="Unassembled WGS sequence"/>
</dbReference>
<organism evidence="5 6">
    <name type="scientific">Prolixibacter denitrificans</name>
    <dbReference type="NCBI Taxonomy" id="1541063"/>
    <lineage>
        <taxon>Bacteria</taxon>
        <taxon>Pseudomonadati</taxon>
        <taxon>Bacteroidota</taxon>
        <taxon>Bacteroidia</taxon>
        <taxon>Marinilabiliales</taxon>
        <taxon>Prolixibacteraceae</taxon>
        <taxon>Prolixibacter</taxon>
    </lineage>
</organism>
<dbReference type="AlphaFoldDB" id="A0A2P8CH86"/>
<dbReference type="EMBL" id="BLAU01000001">
    <property type="protein sequence ID" value="GET20497.1"/>
    <property type="molecule type" value="Genomic_DNA"/>
</dbReference>
<dbReference type="Proteomes" id="UP000240621">
    <property type="component" value="Unassembled WGS sequence"/>
</dbReference>
<dbReference type="InterPro" id="IPR001789">
    <property type="entry name" value="Sig_transdc_resp-reg_receiver"/>
</dbReference>
<accession>A0A2P8CH86</accession>
<reference evidence="4 7" key="2">
    <citation type="submission" date="2019-10" db="EMBL/GenBank/DDBJ databases">
        <title>Prolixibacter strains distinguished by the presence of nitrate reductase genes were adept at nitrate-dependent anaerobic corrosion of metallic iron and carbon steel.</title>
        <authorList>
            <person name="Iino T."/>
            <person name="Shono N."/>
            <person name="Ito K."/>
            <person name="Nakamura R."/>
            <person name="Sueoka K."/>
            <person name="Harayama S."/>
            <person name="Ohkuma M."/>
        </authorList>
    </citation>
    <scope>NUCLEOTIDE SEQUENCE [LARGE SCALE GENOMIC DNA]</scope>
    <source>
        <strain evidence="4 7">MIC1-1</strain>
    </source>
</reference>
<evidence type="ECO:0000313" key="6">
    <source>
        <dbReference type="Proteomes" id="UP000240621"/>
    </source>
</evidence>
<evidence type="ECO:0000259" key="3">
    <source>
        <dbReference type="PROSITE" id="PS50110"/>
    </source>
</evidence>
<dbReference type="OrthoDB" id="9796457at2"/>
<sequence>MENPEKKPVILVVEDAESNYLYLKAVLRKIDAEMIWVKNGQEAVETVKKNPEVNLVLMDLQMPIMNGFDATRKIKEIRPDLPVIAQTAFVMPEDVEMAKESGCDDFWAKPIKSKDILDKVKNFL</sequence>
<reference evidence="5 6" key="1">
    <citation type="submission" date="2018-03" db="EMBL/GenBank/DDBJ databases">
        <title>Genomic Encyclopedia of Archaeal and Bacterial Type Strains, Phase II (KMG-II): from individual species to whole genera.</title>
        <authorList>
            <person name="Goeker M."/>
        </authorList>
    </citation>
    <scope>NUCLEOTIDE SEQUENCE [LARGE SCALE GENOMIC DNA]</scope>
    <source>
        <strain evidence="5 6">DSM 27267</strain>
    </source>
</reference>
<feature type="domain" description="Response regulatory" evidence="3">
    <location>
        <begin position="9"/>
        <end position="124"/>
    </location>
</feature>
<keyword evidence="1 2" id="KW-0597">Phosphoprotein</keyword>
<dbReference type="PANTHER" id="PTHR43719:SF28">
    <property type="entry name" value="PEROXIDE STRESS-ACTIVATED HISTIDINE KINASE MAK1-RELATED"/>
    <property type="match status" value="1"/>
</dbReference>
<evidence type="ECO:0000256" key="2">
    <source>
        <dbReference type="PROSITE-ProRule" id="PRU00169"/>
    </source>
</evidence>
<protein>
    <submittedName>
        <fullName evidence="5">CheY-like chemotaxis protein</fullName>
    </submittedName>
</protein>
<proteinExistence type="predicted"/>
<name>A0A2P8CH86_9BACT</name>
<evidence type="ECO:0000256" key="1">
    <source>
        <dbReference type="ARBA" id="ARBA00022553"/>
    </source>
</evidence>